<feature type="compositionally biased region" description="Basic residues" evidence="6">
    <location>
        <begin position="895"/>
        <end position="918"/>
    </location>
</feature>
<feature type="compositionally biased region" description="Polar residues" evidence="6">
    <location>
        <begin position="1161"/>
        <end position="1170"/>
    </location>
</feature>
<dbReference type="RefSeq" id="XP_050931714.1">
    <property type="nucleotide sequence ID" value="XM_051075757.1"/>
</dbReference>
<feature type="region of interest" description="Disordered" evidence="6">
    <location>
        <begin position="163"/>
        <end position="224"/>
    </location>
</feature>
<feature type="compositionally biased region" description="Low complexity" evidence="6">
    <location>
        <begin position="1276"/>
        <end position="1287"/>
    </location>
</feature>
<feature type="region of interest" description="Disordered" evidence="6">
    <location>
        <begin position="596"/>
        <end position="698"/>
    </location>
</feature>
<feature type="compositionally biased region" description="Basic and acidic residues" evidence="6">
    <location>
        <begin position="2909"/>
        <end position="2918"/>
    </location>
</feature>
<feature type="compositionally biased region" description="Acidic residues" evidence="6">
    <location>
        <begin position="3417"/>
        <end position="3427"/>
    </location>
</feature>
<feature type="region of interest" description="Disordered" evidence="6">
    <location>
        <begin position="497"/>
        <end position="568"/>
    </location>
</feature>
<evidence type="ECO:0000313" key="9">
    <source>
        <dbReference type="RefSeq" id="XP_050931714.1"/>
    </source>
</evidence>
<feature type="compositionally biased region" description="Basic and acidic residues" evidence="6">
    <location>
        <begin position="3491"/>
        <end position="3502"/>
    </location>
</feature>
<feature type="region of interest" description="Disordered" evidence="6">
    <location>
        <begin position="317"/>
        <end position="380"/>
    </location>
</feature>
<dbReference type="GO" id="GO:0008270">
    <property type="term" value="F:zinc ion binding"/>
    <property type="evidence" value="ECO:0007669"/>
    <property type="project" value="UniProtKB-KW"/>
</dbReference>
<dbReference type="InterPro" id="IPR026811">
    <property type="entry name" value="CIZ1"/>
</dbReference>
<feature type="compositionally biased region" description="Basic residues" evidence="6">
    <location>
        <begin position="925"/>
        <end position="934"/>
    </location>
</feature>
<dbReference type="InterPro" id="IPR035979">
    <property type="entry name" value="RBD_domain_sf"/>
</dbReference>
<feature type="region of interest" description="Disordered" evidence="6">
    <location>
        <begin position="1"/>
        <end position="31"/>
    </location>
</feature>
<evidence type="ECO:0000256" key="3">
    <source>
        <dbReference type="ARBA" id="ARBA00022771"/>
    </source>
</evidence>
<dbReference type="SUPFAM" id="SSF54928">
    <property type="entry name" value="RNA-binding domain, RBD"/>
    <property type="match status" value="1"/>
</dbReference>
<organism evidence="8 9">
    <name type="scientific">Lates calcarifer</name>
    <name type="common">Barramundi</name>
    <name type="synonym">Holocentrus calcarifer</name>
    <dbReference type="NCBI Taxonomy" id="8187"/>
    <lineage>
        <taxon>Eukaryota</taxon>
        <taxon>Metazoa</taxon>
        <taxon>Chordata</taxon>
        <taxon>Craniata</taxon>
        <taxon>Vertebrata</taxon>
        <taxon>Euteleostomi</taxon>
        <taxon>Actinopterygii</taxon>
        <taxon>Neopterygii</taxon>
        <taxon>Teleostei</taxon>
        <taxon>Neoteleostei</taxon>
        <taxon>Acanthomorphata</taxon>
        <taxon>Carangaria</taxon>
        <taxon>Carangaria incertae sedis</taxon>
        <taxon>Centropomidae</taxon>
        <taxon>Lates</taxon>
    </lineage>
</organism>
<evidence type="ECO:0000256" key="5">
    <source>
        <dbReference type="ARBA" id="ARBA00023242"/>
    </source>
</evidence>
<feature type="compositionally biased region" description="Polar residues" evidence="6">
    <location>
        <begin position="2365"/>
        <end position="2375"/>
    </location>
</feature>
<evidence type="ECO:0000256" key="6">
    <source>
        <dbReference type="SAM" id="MobiDB-lite"/>
    </source>
</evidence>
<accession>A0AAJ8BGZ1</accession>
<feature type="compositionally biased region" description="Acidic residues" evidence="6">
    <location>
        <begin position="2861"/>
        <end position="2876"/>
    </location>
</feature>
<evidence type="ECO:0000259" key="7">
    <source>
        <dbReference type="PROSITE" id="PS50171"/>
    </source>
</evidence>
<evidence type="ECO:0000256" key="1">
    <source>
        <dbReference type="ARBA" id="ARBA00004123"/>
    </source>
</evidence>
<feature type="compositionally biased region" description="Low complexity" evidence="6">
    <location>
        <begin position="884"/>
        <end position="894"/>
    </location>
</feature>
<feature type="compositionally biased region" description="Basic and acidic residues" evidence="6">
    <location>
        <begin position="2835"/>
        <end position="2844"/>
    </location>
</feature>
<keyword evidence="3" id="KW-0863">Zinc-finger</keyword>
<feature type="compositionally biased region" description="Low complexity" evidence="6">
    <location>
        <begin position="3512"/>
        <end position="3521"/>
    </location>
</feature>
<feature type="compositionally biased region" description="Polar residues" evidence="6">
    <location>
        <begin position="2671"/>
        <end position="2681"/>
    </location>
</feature>
<feature type="region of interest" description="Disordered" evidence="6">
    <location>
        <begin position="1100"/>
        <end position="1177"/>
    </location>
</feature>
<feature type="compositionally biased region" description="Low complexity" evidence="6">
    <location>
        <begin position="2401"/>
        <end position="2413"/>
    </location>
</feature>
<feature type="region of interest" description="Disordered" evidence="6">
    <location>
        <begin position="439"/>
        <end position="463"/>
    </location>
</feature>
<comment type="subcellular location">
    <subcellularLocation>
        <location evidence="1">Nucleus</location>
    </subcellularLocation>
</comment>
<feature type="region of interest" description="Disordered" evidence="6">
    <location>
        <begin position="2152"/>
        <end position="2193"/>
    </location>
</feature>
<feature type="compositionally biased region" description="Low complexity" evidence="6">
    <location>
        <begin position="1151"/>
        <end position="1160"/>
    </location>
</feature>
<evidence type="ECO:0000313" key="8">
    <source>
        <dbReference type="Proteomes" id="UP000694890"/>
    </source>
</evidence>
<dbReference type="InterPro" id="IPR003604">
    <property type="entry name" value="Matrin/U1-like-C_Znf_C2H2"/>
</dbReference>
<feature type="compositionally biased region" description="Low complexity" evidence="6">
    <location>
        <begin position="2458"/>
        <end position="2481"/>
    </location>
</feature>
<feature type="compositionally biased region" description="Basic and acidic residues" evidence="6">
    <location>
        <begin position="1023"/>
        <end position="1052"/>
    </location>
</feature>
<dbReference type="PROSITE" id="PS50171">
    <property type="entry name" value="ZF_MATRIN"/>
    <property type="match status" value="1"/>
</dbReference>
<feature type="compositionally biased region" description="Low complexity" evidence="6">
    <location>
        <begin position="657"/>
        <end position="698"/>
    </location>
</feature>
<feature type="compositionally biased region" description="Low complexity" evidence="6">
    <location>
        <begin position="191"/>
        <end position="210"/>
    </location>
</feature>
<feature type="compositionally biased region" description="Basic and acidic residues" evidence="6">
    <location>
        <begin position="2627"/>
        <end position="2640"/>
    </location>
</feature>
<dbReference type="InterPro" id="IPR000690">
    <property type="entry name" value="Matrin/U1-C_Znf_C2H2"/>
</dbReference>
<feature type="compositionally biased region" description="Basic and acidic residues" evidence="6">
    <location>
        <begin position="3548"/>
        <end position="3573"/>
    </location>
</feature>
<feature type="compositionally biased region" description="Acidic residues" evidence="6">
    <location>
        <begin position="3003"/>
        <end position="3020"/>
    </location>
</feature>
<feature type="compositionally biased region" description="Low complexity" evidence="6">
    <location>
        <begin position="1102"/>
        <end position="1114"/>
    </location>
</feature>
<feature type="compositionally biased region" description="Acidic residues" evidence="6">
    <location>
        <begin position="2334"/>
        <end position="2356"/>
    </location>
</feature>
<feature type="compositionally biased region" description="Basic and acidic residues" evidence="6">
    <location>
        <begin position="2565"/>
        <end position="2591"/>
    </location>
</feature>
<feature type="compositionally biased region" description="Low complexity" evidence="6">
    <location>
        <begin position="535"/>
        <end position="559"/>
    </location>
</feature>
<gene>
    <name evidence="9" type="primary">LOC108873681</name>
</gene>
<feature type="compositionally biased region" description="Acidic residues" evidence="6">
    <location>
        <begin position="2606"/>
        <end position="2619"/>
    </location>
</feature>
<feature type="compositionally biased region" description="Basic and acidic residues" evidence="6">
    <location>
        <begin position="3143"/>
        <end position="3168"/>
    </location>
</feature>
<name>A0AAJ8BGZ1_LATCA</name>
<feature type="region of interest" description="Disordered" evidence="6">
    <location>
        <begin position="2284"/>
        <end position="2640"/>
    </location>
</feature>
<feature type="compositionally biased region" description="Polar residues" evidence="6">
    <location>
        <begin position="1376"/>
        <end position="1386"/>
    </location>
</feature>
<feature type="compositionally biased region" description="Basic and acidic residues" evidence="6">
    <location>
        <begin position="2496"/>
        <end position="2511"/>
    </location>
</feature>
<feature type="compositionally biased region" description="Polar residues" evidence="6">
    <location>
        <begin position="2170"/>
        <end position="2183"/>
    </location>
</feature>
<feature type="region of interest" description="Disordered" evidence="6">
    <location>
        <begin position="1494"/>
        <end position="1626"/>
    </location>
</feature>
<feature type="compositionally biased region" description="Polar residues" evidence="6">
    <location>
        <begin position="1539"/>
        <end position="1574"/>
    </location>
</feature>
<feature type="compositionally biased region" description="Basic and acidic residues" evidence="6">
    <location>
        <begin position="2533"/>
        <end position="2543"/>
    </location>
</feature>
<feature type="region of interest" description="Disordered" evidence="6">
    <location>
        <begin position="1256"/>
        <end position="1396"/>
    </location>
</feature>
<feature type="compositionally biased region" description="Acidic residues" evidence="6">
    <location>
        <begin position="2769"/>
        <end position="2792"/>
    </location>
</feature>
<feature type="compositionally biased region" description="Basic and acidic residues" evidence="6">
    <location>
        <begin position="964"/>
        <end position="1015"/>
    </location>
</feature>
<evidence type="ECO:0000256" key="2">
    <source>
        <dbReference type="ARBA" id="ARBA00022723"/>
    </source>
</evidence>
<feature type="compositionally biased region" description="Polar residues" evidence="6">
    <location>
        <begin position="1261"/>
        <end position="1275"/>
    </location>
</feature>
<feature type="compositionally biased region" description="Low complexity" evidence="6">
    <location>
        <begin position="1580"/>
        <end position="1594"/>
    </location>
</feature>
<dbReference type="GO" id="GO:0003676">
    <property type="term" value="F:nucleic acid binding"/>
    <property type="evidence" value="ECO:0007669"/>
    <property type="project" value="InterPro"/>
</dbReference>
<keyword evidence="4" id="KW-0862">Zinc</keyword>
<feature type="region of interest" description="Disordered" evidence="6">
    <location>
        <begin position="1407"/>
        <end position="1426"/>
    </location>
</feature>
<feature type="compositionally biased region" description="Polar residues" evidence="6">
    <location>
        <begin position="1503"/>
        <end position="1512"/>
    </location>
</feature>
<feature type="compositionally biased region" description="Basic and acidic residues" evidence="6">
    <location>
        <begin position="3037"/>
        <end position="3061"/>
    </location>
</feature>
<feature type="compositionally biased region" description="Basic and acidic residues" evidence="6">
    <location>
        <begin position="2308"/>
        <end position="2318"/>
    </location>
</feature>
<dbReference type="GO" id="GO:0005634">
    <property type="term" value="C:nucleus"/>
    <property type="evidence" value="ECO:0007669"/>
    <property type="project" value="UniProtKB-SubCell"/>
</dbReference>
<feature type="region of interest" description="Disordered" evidence="6">
    <location>
        <begin position="254"/>
        <end position="301"/>
    </location>
</feature>
<feature type="compositionally biased region" description="Low complexity" evidence="6">
    <location>
        <begin position="317"/>
        <end position="335"/>
    </location>
</feature>
<reference evidence="9" key="1">
    <citation type="submission" date="2025-08" db="UniProtKB">
        <authorList>
            <consortium name="RefSeq"/>
        </authorList>
    </citation>
    <scope>IDENTIFICATION</scope>
    <source>
        <tissue evidence="9">Brain</tissue>
    </source>
</reference>
<feature type="compositionally biased region" description="Low complexity" evidence="6">
    <location>
        <begin position="2380"/>
        <end position="2394"/>
    </location>
</feature>
<feature type="region of interest" description="Disordered" evidence="6">
    <location>
        <begin position="2671"/>
        <end position="3176"/>
    </location>
</feature>
<feature type="region of interest" description="Disordered" evidence="6">
    <location>
        <begin position="869"/>
        <end position="1067"/>
    </location>
</feature>
<feature type="compositionally biased region" description="Basic and acidic residues" evidence="6">
    <location>
        <begin position="3428"/>
        <end position="3441"/>
    </location>
</feature>
<feature type="compositionally biased region" description="Basic and acidic residues" evidence="6">
    <location>
        <begin position="2977"/>
        <end position="3002"/>
    </location>
</feature>
<feature type="compositionally biased region" description="Basic and acidic residues" evidence="6">
    <location>
        <begin position="2748"/>
        <end position="2758"/>
    </location>
</feature>
<feature type="compositionally biased region" description="Basic and acidic residues" evidence="6">
    <location>
        <begin position="596"/>
        <end position="613"/>
    </location>
</feature>
<feature type="compositionally biased region" description="Polar residues" evidence="6">
    <location>
        <begin position="1325"/>
        <end position="1334"/>
    </location>
</feature>
<dbReference type="PANTHER" id="PTHR15491:SF9">
    <property type="entry name" value="CIP1-INTERACTING ZINC FINGER PROTEIN"/>
    <property type="match status" value="1"/>
</dbReference>
<feature type="compositionally biased region" description="Polar residues" evidence="6">
    <location>
        <begin position="164"/>
        <end position="175"/>
    </location>
</feature>
<feature type="compositionally biased region" description="Basic and acidic residues" evidence="6">
    <location>
        <begin position="2951"/>
        <end position="2967"/>
    </location>
</feature>
<dbReference type="InterPro" id="IPR012677">
    <property type="entry name" value="Nucleotide-bd_a/b_plait_sf"/>
</dbReference>
<dbReference type="KEGG" id="lcf:108873681"/>
<feature type="compositionally biased region" description="Acidic residues" evidence="6">
    <location>
        <begin position="3455"/>
        <end position="3466"/>
    </location>
</feature>
<feature type="compositionally biased region" description="Basic and acidic residues" evidence="6">
    <location>
        <begin position="3264"/>
        <end position="3306"/>
    </location>
</feature>
<feature type="compositionally biased region" description="Basic and acidic residues" evidence="6">
    <location>
        <begin position="2793"/>
        <end position="2825"/>
    </location>
</feature>
<dbReference type="SMART" id="SM00451">
    <property type="entry name" value="ZnF_U1"/>
    <property type="match status" value="2"/>
</dbReference>
<feature type="compositionally biased region" description="Acidic residues" evidence="6">
    <location>
        <begin position="3247"/>
        <end position="3263"/>
    </location>
</feature>
<feature type="domain" description="Matrin-type" evidence="7">
    <location>
        <begin position="3622"/>
        <end position="3653"/>
    </location>
</feature>
<evidence type="ECO:0000256" key="4">
    <source>
        <dbReference type="ARBA" id="ARBA00022833"/>
    </source>
</evidence>
<feature type="region of interest" description="Disordered" evidence="6">
    <location>
        <begin position="715"/>
        <end position="749"/>
    </location>
</feature>
<feature type="compositionally biased region" description="Low complexity" evidence="6">
    <location>
        <begin position="2422"/>
        <end position="2451"/>
    </location>
</feature>
<sequence length="3676" mass="403268">MLEEKKAGSSQQQSLVDTGHPKVSKTSNRTRNWAVRKTNNHIPNNSNAVDPARRFALLLEHCAHSPAPGPLTSPLLGGLTGSPLLIGQQAASLRLAQLKAQLALTQINNALTVGSRAANLTANSNTPASYISTTPPSPTAAAINLLNLLKIANTMSHHLYNPYASGNQTSSQGQYGLSGMQAERDPRRASPRLGPGSSFSSSGASSVTPGNSGGKIPPLLSQSVSYRPEVDDDLERSIDMHISRAREEVRFLDKPAHQPIDKGARFTNTQRDEFLSSGTRMTYPMSSTSASLGHRRSDVESGSSSLDWLVNYKSSTADDSSKFYSSSASSSYASDGDGRFNTSGERDRDRQSIPGLGDYDYPVQDKPAAPPESSRPKYTSESAASILLHFGLEKDDLEDLISYPEEQMTPSNLPFILRDIRMQKAKRAAAAAAAAVQSKTYPEPQPTRGVSGMDSLSSSGGAGMCQEEISTAVLQPSKVIDYGHTGKYAGVVDELGRTSGRRDSSAGSGGMILMDTYSSSHSRQPLPKDTTEVKSSALGSSRDKGSSSYSSIPTSIAPPSNDPAKRLQTQPNQNLQPILSSFSLPNKDTDIRVFKSEASKPLPLKEPETDRQSASKIQPSCNVFHGVHPGRPGLVLIGSSGASGTKDQSKIHGQGLQQQKQQTQGQQKQQMQQKQHAQGQQKQQMQQKQHAQGQQKQQTQQKQTQQQQQQQKQQQQQTQKQQQPISQMGQSLWPPVFSPVQPVPPATVIPSNADASRALQRSAFLPSDPRPIVIPPTPLQAILNPVNYIQSLMTSNRQQPANQYASKVPTAAMMHDYAAASPRVFPHTCSLCHTECTHMKDWISHQNTTLHLENCKVLRSKYPEWDGEITLGPSATGKDAKPVASTSSTPAQTSQHRHQKARHGSRSRSRSPSPRRHRGSDSRRERRSRSRSPHSSRYSRSSRSRSRSPRYDRPTSSRYRSRSRSYERRSSPRRRSSEDRRSSPRRSNERRYSPRRRSEERRSSPRRRSNDDRWSSPRRSRERRSSPRRRSEERRSSPRRSRESRSSSERSPPHRTRSSSAERLAKKLLKKTAVQSLSKDSDLEAVVKTLAPALLAELAKMKSSSSSSSSSLPKGGKHSKSSPTAGGKSSSSAASSSSSSSSSAAKKKESTTASSKAKPSLQKSEASAPTKTKLGKASAPTIVKLEGISNSLSHSDVVTAVENFGKTKSVVLFRSKLEAIVCFEKEEDAKKLKSVKGLDIKEVFVTVAREKNIVSKEQKKTPQNKASVSDDATPQTAKSTTTTEKSAVPTSSPSEAKKTVKPKTALKGAVKGSASVTKAKALVSKAQNVSTEQTAKTDKSVQQEETAVVEKSADVAVAKPTQGSESGTEAKVSATKVETTSTSQEPKTPEDNVTAEGAMTEVKVEEAKSAASETLPDVETKELETKVEESVVALEDAANVVETGNATEPAKVDVEAKEAKDLEAMELGETRLEVEEPMEVESCVEAKQEILTVAEAVPEKSSESQPTTSTDETTPDLFLPEPQTVPPQTTDRVPKPAEINTQIALNTPETSVETSSQVQESTQPEPESTVQGLETKTDQQQATLSSAEAALEAKTNAEGVETKTTQNDPVPAAKTQKDPASAEDACKAVSNISAASTVKTEPTPAAASEQQPATTLSSSAAVTSLTIGEMVEKHLNQKKITCLSHSTCFSPKFFSLDKKLLLITNLPKYYEGCYTEADIAKLLTPYGFKYENDNIYVIPQTGMVFALMPTAANVHNILSATRKNRFIIKKSRLRLSVVDGGITMTPLGFYKSLMKRMNSPVLDDGERTSLHQEHFTTGGQRPQGSFEKNRFCQKLPATPVFIEFESIRDADRLGVWYSLLKQPPRHRVHRLKTPHSGCTSLPPRLAANAMPDSKDVVAGATVPTTNFGVPQGSISPFWVTLTAPPFLFPTMSPWFIIPDYQTVRGNSDITKETTGMRTSARLVWPYFSRQNLRSLYYNVTVLTLQRRAFVHFTDWTSCCNFVRDHLKNPVCVGGCELKVHFVLQHMYPESEEELMYKTLMKWSNACVPDLESLEKRLLCVEISETTVAVVRMVMEVVASIASFVSFLPLANRICVEMADPSGVTQVVEKYKTFTPDTAFKVATWCKVQRFESLKSLKQRLEGSSEITIKLDTINVEPNSSSQPPPSKPSDNGSQSALQTSTPACGSVTAGPSGEVAMEEDGEKLGAEIAVDSAIAPKVNENVEKAEVKRAEGSTTTIDAAAGGNRVSPALTAPSLVTSEESITELPRIDQDIFKALTAAVRQHRLTREGRTHSEERESPSKSSTSCRSGEDKDTPQEKDQDDFTDDIVSSEAFLFDEQDFNMEDFVTVDEVGDDVGDSSPEHHSSPSAMQSSIGENDTDTSSAAKQTTISSSSKSTKESSKSSSSSHSTFVSPKKPKDSSEPTKSPAKPSSSASLSKSSASFSSAETSSSSGHKAQQSKTKSSAKASNSSSSSCRTRSSSTAREREKMVAAGAAEASKETHPKSQREEAKATESAVTKSDHKVSAEGVAVKTVESETKIETSSEMHPPAQGQGLELSQAQNLQTDSKDNTSKDLKESKEKRKEDDVDKHTEEEDEDDCENFQVLDSLDDQTEEQMDDGDQVSSTETRLPEPEKGQSLHEETFKVLDSVNDEGKVYPEECSEKEMGISLQVVESATDNQAVTSEEDSRLVEDDGSTVKQPEGRWIQVVNKSDDKSAAEGTVNENQAANNEDKIQVLDTNSKLAPGGKGDGNKRKGKEEPLEVGGNKDTLQDLDSDVTEQDTFEILDSIDDQTAMEDHSQRLKCEADHKEKRTKKVEATARKDERSSKRSSPRTRASKTEEKKTQTKTDSTAGASGKDKENEEVSEEMVYEVVDSVEDELVKDAAASERSGRRRSARGKKEDKMTLNLTEVSEKPDRGEEASYEILDSVEDETTTEEPTVTTRSTRGRRERTTKKEALNEKTKKEDTPTRRKHTPAGESGEKKEEKAPPKESTPTKKSDTAREVSEEDATYEILDSVEDEVVKDERPTPGGKGKRGRPRKEVKTTKKDTATLKKGDKDASEKVTDEEEVTYQILDSVEDEIVDVHPPTEQSKTFSKNRDKQTKKSLTGSPRNEEEEEEPVYQIVDSLEDDQVQEEPLTTEVSSRGTKERSKTRDETCPKEEASAVKEDKQTCSTPIVEASEKIVVKEESLCQMVDEESGRGKKERTPKTDVKKEGRSTAKPRSDTTTPTEGKKKNDTKAATSALVNLDEVSEEEEDYPDDTAEEEEVRKRQAVAKEKQLAKEREDRRTREKEDRRTREKEDGERERSSRSSSSSSRGGTRKVKERGREKEEREEVDAKELVTLDEVGADEAGEERTAQGQEWDGEITEGELQTLVTLDEIIEEEEEGKVEQTTPEAHPASKDEESMDSLNPETLVTLDEAGDDEEEKADEAEKTSRSAKRKQDDDTEDSMNFVTVDEVGEVEEEEEEKETTKTRGRAKKRTRQTPVRKSTRGKKAEREEEKEPADSDGPPPTSLDPSTSSSSSQQEIQKAEVEEASCADIDASSAGQDLQPEHPEDQSLERCVEEGEESRVDIKVMSKRRRELIEPEAKRSRSQSPCVAADFKLPPFNPSNPLGQEFVVPKSGYFCNLCSVFYLNESTAKDLHCSSQRHYDNLQKHYQKLRQKSLRSSTLSSQGSVSD</sequence>
<feature type="compositionally biased region" description="Basic and acidic residues" evidence="6">
    <location>
        <begin position="3323"/>
        <end position="3339"/>
    </location>
</feature>
<keyword evidence="5" id="KW-0539">Nucleus</keyword>
<dbReference type="PANTHER" id="PTHR15491">
    <property type="match status" value="1"/>
</dbReference>
<feature type="compositionally biased region" description="Basic and acidic residues" evidence="6">
    <location>
        <begin position="2285"/>
        <end position="2299"/>
    </location>
</feature>
<feature type="region of interest" description="Disordered" evidence="6">
    <location>
        <begin position="3188"/>
        <end position="3594"/>
    </location>
</feature>
<feature type="compositionally biased region" description="Polar residues" evidence="6">
    <location>
        <begin position="276"/>
        <end position="291"/>
    </location>
</feature>
<dbReference type="GeneID" id="108873681"/>
<feature type="compositionally biased region" description="Basic residues" evidence="6">
    <location>
        <begin position="3471"/>
        <end position="3480"/>
    </location>
</feature>
<proteinExistence type="predicted"/>
<feature type="compositionally biased region" description="Basic and acidic residues" evidence="6">
    <location>
        <begin position="2877"/>
        <end position="2888"/>
    </location>
</feature>
<keyword evidence="2" id="KW-0479">Metal-binding</keyword>
<dbReference type="Proteomes" id="UP000694890">
    <property type="component" value="Linkage group LG14"/>
</dbReference>
<feature type="compositionally biased region" description="Basic and acidic residues" evidence="6">
    <location>
        <begin position="254"/>
        <end position="274"/>
    </location>
</feature>
<feature type="compositionally biased region" description="Basic and acidic residues" evidence="6">
    <location>
        <begin position="3195"/>
        <end position="3221"/>
    </location>
</feature>
<protein>
    <submittedName>
        <fullName evidence="9">LOW QUALITY PROTEIN: uncharacterized protein LOC108873681</fullName>
    </submittedName>
</protein>
<feature type="compositionally biased region" description="Low complexity" evidence="6">
    <location>
        <begin position="1121"/>
        <end position="1144"/>
    </location>
</feature>
<dbReference type="Gene3D" id="3.30.70.330">
    <property type="match status" value="2"/>
</dbReference>
<feature type="compositionally biased region" description="Polar residues" evidence="6">
    <location>
        <begin position="2555"/>
        <end position="2564"/>
    </location>
</feature>